<dbReference type="PANTHER" id="PTHR33678">
    <property type="entry name" value="BLL1576 PROTEIN"/>
    <property type="match status" value="1"/>
</dbReference>
<dbReference type="InterPro" id="IPR024463">
    <property type="entry name" value="Transposase_TnpC_homeodom"/>
</dbReference>
<comment type="caution">
    <text evidence="5">The sequence shown here is derived from an EMBL/GenBank/DDBJ whole genome shotgun (WGS) entry which is preliminary data.</text>
</comment>
<dbReference type="RefSeq" id="WP_109836994.1">
    <property type="nucleotide sequence ID" value="NZ_QGKM01000014.1"/>
</dbReference>
<reference evidence="5 6" key="1">
    <citation type="submission" date="2018-05" db="EMBL/GenBank/DDBJ databases">
        <title>Leucothrix arctica sp. nov., isolated from Arctic seawater.</title>
        <authorList>
            <person name="Choi A."/>
            <person name="Baek K."/>
        </authorList>
    </citation>
    <scope>NUCLEOTIDE SEQUENCE [LARGE SCALE GENOMIC DNA]</scope>
    <source>
        <strain evidence="5 6">JCM 18388</strain>
    </source>
</reference>
<accession>A0A317CRB0</accession>
<dbReference type="Pfam" id="PF13007">
    <property type="entry name" value="LZ_Tnp_IS66"/>
    <property type="match status" value="1"/>
</dbReference>
<dbReference type="Pfam" id="PF03050">
    <property type="entry name" value="DDE_Tnp_IS66"/>
    <property type="match status" value="1"/>
</dbReference>
<feature type="coiled-coil region" evidence="1">
    <location>
        <begin position="22"/>
        <end position="49"/>
    </location>
</feature>
<keyword evidence="1" id="KW-0175">Coiled coil</keyword>
<gene>
    <name evidence="5" type="ORF">DKW60_07250</name>
</gene>
<evidence type="ECO:0000259" key="3">
    <source>
        <dbReference type="Pfam" id="PF13007"/>
    </source>
</evidence>
<dbReference type="Pfam" id="PF13817">
    <property type="entry name" value="DDE_Tnp_IS66_C"/>
    <property type="match status" value="1"/>
</dbReference>
<dbReference type="AlphaFoldDB" id="A0A317CRB0"/>
<evidence type="ECO:0000256" key="1">
    <source>
        <dbReference type="SAM" id="Coils"/>
    </source>
</evidence>
<sequence>MMANLTTSVSFDKQGFVLNASVDELTAENTDLRRENQVLQHQLEWFKRQLFGEKSEQRLIDVPPEQGQLFAAGSSGALPAPEATVIPAHQRRKKQRAPDDVLDSGLRFTEDVPVRVIDRTPEALRGAGAEDYVILSYDSTYRLAQRVGSYEVLEYRTPRYKLNGEASIHHVPAPANVLENSCVDVSLLAGLLVDKFAYHLPIHRQHQRLKDAGITVSRSSLLNWCGRAIELLEPIVYTQYQSILTSRVLGMDETPVKAGKAKTKGKMKQGYLWPMVGDQDEVVFHFNPSRGSKVIQEQLGKQFDGVLLCDGYVAYKTYAENKDNNVTLANCWSHSRRKFEAVKTIDPLACEEALQLIGALYHNEAHIRDHELEGQTKLDYRTQHSEPIVKQFWQWCEAQQQRPDLFPKHPLQKALNYVLERIEPLQVFLSDPDVPLDTNHVERALRGIPLGRKNWMFCWTEMGARHVGIIQSLIVTCRLHGVNPYQYLVDVLQRIAVHPAKQVEELTPRLWKTQFANAPMLSDVSRER</sequence>
<feature type="domain" description="Transposase IS66 C-terminal" evidence="4">
    <location>
        <begin position="472"/>
        <end position="508"/>
    </location>
</feature>
<dbReference type="PANTHER" id="PTHR33678:SF1">
    <property type="entry name" value="BLL1576 PROTEIN"/>
    <property type="match status" value="1"/>
</dbReference>
<dbReference type="InterPro" id="IPR052344">
    <property type="entry name" value="Transposase-related"/>
</dbReference>
<organism evidence="5 6">
    <name type="scientific">Leucothrix pacifica</name>
    <dbReference type="NCBI Taxonomy" id="1247513"/>
    <lineage>
        <taxon>Bacteria</taxon>
        <taxon>Pseudomonadati</taxon>
        <taxon>Pseudomonadota</taxon>
        <taxon>Gammaproteobacteria</taxon>
        <taxon>Thiotrichales</taxon>
        <taxon>Thiotrichaceae</taxon>
        <taxon>Leucothrix</taxon>
    </lineage>
</organism>
<dbReference type="EMBL" id="QGKM01000014">
    <property type="protein sequence ID" value="PWQ98832.1"/>
    <property type="molecule type" value="Genomic_DNA"/>
</dbReference>
<name>A0A317CRB0_9GAMM</name>
<evidence type="ECO:0000259" key="4">
    <source>
        <dbReference type="Pfam" id="PF13817"/>
    </source>
</evidence>
<protein>
    <submittedName>
        <fullName evidence="5">IS66 family transposase</fullName>
    </submittedName>
</protein>
<feature type="domain" description="Transposase IS66 central" evidence="2">
    <location>
        <begin position="182"/>
        <end position="465"/>
    </location>
</feature>
<dbReference type="Proteomes" id="UP000245539">
    <property type="component" value="Unassembled WGS sequence"/>
</dbReference>
<dbReference type="InterPro" id="IPR039552">
    <property type="entry name" value="IS66_C"/>
</dbReference>
<dbReference type="InterPro" id="IPR004291">
    <property type="entry name" value="Transposase_IS66_central"/>
</dbReference>
<feature type="domain" description="Transposase TnpC homeodomain" evidence="3">
    <location>
        <begin position="39"/>
        <end position="98"/>
    </location>
</feature>
<keyword evidence="6" id="KW-1185">Reference proteome</keyword>
<dbReference type="NCBIfam" id="NF033517">
    <property type="entry name" value="transpos_IS66"/>
    <property type="match status" value="1"/>
</dbReference>
<evidence type="ECO:0000259" key="2">
    <source>
        <dbReference type="Pfam" id="PF03050"/>
    </source>
</evidence>
<dbReference type="OrthoDB" id="9800877at2"/>
<proteinExistence type="predicted"/>
<evidence type="ECO:0000313" key="5">
    <source>
        <dbReference type="EMBL" id="PWQ98832.1"/>
    </source>
</evidence>
<evidence type="ECO:0000313" key="6">
    <source>
        <dbReference type="Proteomes" id="UP000245539"/>
    </source>
</evidence>